<evidence type="ECO:0000313" key="6">
    <source>
        <dbReference type="EMBL" id="GLA50102.1"/>
    </source>
</evidence>
<proteinExistence type="predicted"/>
<keyword evidence="4" id="KW-0804">Transcription</keyword>
<dbReference type="EMBL" id="BRPB01000035">
    <property type="protein sequence ID" value="GLA50102.1"/>
    <property type="molecule type" value="Genomic_DNA"/>
</dbReference>
<keyword evidence="2" id="KW-0479">Metal-binding</keyword>
<dbReference type="PANTHER" id="PTHR47338:SF7">
    <property type="entry name" value="ZN(II)2CYS6 TRANSCRIPTION FACTOR (EUROFUNG)"/>
    <property type="match status" value="1"/>
</dbReference>
<dbReference type="PANTHER" id="PTHR47338">
    <property type="entry name" value="ZN(II)2CYS6 TRANSCRIPTION FACTOR (EUROFUNG)-RELATED"/>
    <property type="match status" value="1"/>
</dbReference>
<evidence type="ECO:0008006" key="8">
    <source>
        <dbReference type="Google" id="ProtNLM"/>
    </source>
</evidence>
<comment type="subcellular location">
    <subcellularLocation>
        <location evidence="1">Nucleus</location>
    </subcellularLocation>
</comment>
<reference evidence="6" key="1">
    <citation type="submission" date="2022-07" db="EMBL/GenBank/DDBJ databases">
        <title>Taxonomy of Aspergillus series Nigri: significant species reduction supported by multi-species coalescent approaches.</title>
        <authorList>
            <person name="Bian C."/>
            <person name="Kusuya Y."/>
            <person name="Sklenar F."/>
            <person name="D'hooge E."/>
            <person name="Yaguchi T."/>
            <person name="Takahashi H."/>
            <person name="Hubka V."/>
        </authorList>
    </citation>
    <scope>NUCLEOTIDE SEQUENCE</scope>
    <source>
        <strain evidence="6">IFM 63604</strain>
    </source>
</reference>
<evidence type="ECO:0000256" key="1">
    <source>
        <dbReference type="ARBA" id="ARBA00004123"/>
    </source>
</evidence>
<dbReference type="CDD" id="cd12148">
    <property type="entry name" value="fungal_TF_MHR"/>
    <property type="match status" value="1"/>
</dbReference>
<gene>
    <name evidence="6" type="ORF">AnigIFM63604_006124</name>
</gene>
<name>A0A9W6A4N3_ASPNG</name>
<evidence type="ECO:0000256" key="2">
    <source>
        <dbReference type="ARBA" id="ARBA00022723"/>
    </source>
</evidence>
<evidence type="ECO:0000256" key="3">
    <source>
        <dbReference type="ARBA" id="ARBA00023015"/>
    </source>
</evidence>
<dbReference type="GO" id="GO:0000981">
    <property type="term" value="F:DNA-binding transcription factor activity, RNA polymerase II-specific"/>
    <property type="evidence" value="ECO:0007669"/>
    <property type="project" value="InterPro"/>
</dbReference>
<evidence type="ECO:0000256" key="5">
    <source>
        <dbReference type="ARBA" id="ARBA00023242"/>
    </source>
</evidence>
<dbReference type="Proteomes" id="UP001144191">
    <property type="component" value="Unassembled WGS sequence"/>
</dbReference>
<evidence type="ECO:0000256" key="4">
    <source>
        <dbReference type="ARBA" id="ARBA00023163"/>
    </source>
</evidence>
<protein>
    <recommendedName>
        <fullName evidence="8">Transcription factor domain-containing protein</fullName>
    </recommendedName>
</protein>
<comment type="caution">
    <text evidence="6">The sequence shown here is derived from an EMBL/GenBank/DDBJ whole genome shotgun (WGS) entry which is preliminary data.</text>
</comment>
<dbReference type="GO" id="GO:0005634">
    <property type="term" value="C:nucleus"/>
    <property type="evidence" value="ECO:0007669"/>
    <property type="project" value="UniProtKB-SubCell"/>
</dbReference>
<dbReference type="InterPro" id="IPR050815">
    <property type="entry name" value="TF_fung"/>
</dbReference>
<dbReference type="AlphaFoldDB" id="A0A9W6A4N3"/>
<sequence length="476" mass="52393">MGTIRTDVLLSICAMASRQFDREWAEAAGRMAFQEAESPNGDNVVVFLNLALFWYSVGQFRRANMLSSCASSTAWVLGTSDGEMSSKSHMESEMQRRRFWACYLQSTFQADSPFPKVPTEGMLHIRLPCSESEFQLESPRSGITLKDTDSTQSIYAELVRAMSLWSSVVLLIKQTGLSLASHLVEIQTLDGRIHEAWSKLDASFHLDCTGLAVVPSDDLPKLLLLHVIYHQCLCSLHSSIVPLFSWSPCEGVFAYAQQLSAQTAFEHANSVSRLLHAALELDWDARRMPSFIGYAAYSACAIQTPFLWCSQPIVKQRAGKFACGLYKVHASAPFPLTDEPKNMTPETLREFKPANSRARLSILTHNSILISEHGSTVQAADDIEDLGLEDADPRGPVSADQNIAGCISQISREVGAASSQLPITINPFIPAETVNACALDSSLGGSMLGLGMDQIEHIDDCIMDLLRQEELLQQEP</sequence>
<keyword evidence="5" id="KW-0539">Nucleus</keyword>
<organism evidence="6 7">
    <name type="scientific">Aspergillus niger</name>
    <dbReference type="NCBI Taxonomy" id="5061"/>
    <lineage>
        <taxon>Eukaryota</taxon>
        <taxon>Fungi</taxon>
        <taxon>Dikarya</taxon>
        <taxon>Ascomycota</taxon>
        <taxon>Pezizomycotina</taxon>
        <taxon>Eurotiomycetes</taxon>
        <taxon>Eurotiomycetidae</taxon>
        <taxon>Eurotiales</taxon>
        <taxon>Aspergillaceae</taxon>
        <taxon>Aspergillus</taxon>
        <taxon>Aspergillus subgen. Circumdati</taxon>
    </lineage>
</organism>
<accession>A0A9W6A4N3</accession>
<keyword evidence="3" id="KW-0805">Transcription regulation</keyword>
<evidence type="ECO:0000313" key="7">
    <source>
        <dbReference type="Proteomes" id="UP001144191"/>
    </source>
</evidence>
<dbReference type="GO" id="GO:0046872">
    <property type="term" value="F:metal ion binding"/>
    <property type="evidence" value="ECO:0007669"/>
    <property type="project" value="UniProtKB-KW"/>
</dbReference>